<protein>
    <submittedName>
        <fullName evidence="3">Uncharacterized protein</fullName>
    </submittedName>
</protein>
<reference evidence="3 4" key="1">
    <citation type="journal article" date="2024" name="bioRxiv">
        <title>A reference genome for Trichogramma kaykai: A tiny desert-dwelling parasitoid wasp with competing sex-ratio distorters.</title>
        <authorList>
            <person name="Culotta J."/>
            <person name="Lindsey A.R."/>
        </authorList>
    </citation>
    <scope>NUCLEOTIDE SEQUENCE [LARGE SCALE GENOMIC DNA]</scope>
    <source>
        <strain evidence="3 4">KSX58</strain>
    </source>
</reference>
<keyword evidence="2" id="KW-0732">Signal</keyword>
<feature type="compositionally biased region" description="Basic and acidic residues" evidence="1">
    <location>
        <begin position="56"/>
        <end position="68"/>
    </location>
</feature>
<proteinExistence type="predicted"/>
<feature type="signal peptide" evidence="2">
    <location>
        <begin position="1"/>
        <end position="20"/>
    </location>
</feature>
<keyword evidence="4" id="KW-1185">Reference proteome</keyword>
<comment type="caution">
    <text evidence="3">The sequence shown here is derived from an EMBL/GenBank/DDBJ whole genome shotgun (WGS) entry which is preliminary data.</text>
</comment>
<dbReference type="Proteomes" id="UP001627154">
    <property type="component" value="Unassembled WGS sequence"/>
</dbReference>
<evidence type="ECO:0000313" key="4">
    <source>
        <dbReference type="Proteomes" id="UP001627154"/>
    </source>
</evidence>
<organism evidence="3 4">
    <name type="scientific">Trichogramma kaykai</name>
    <dbReference type="NCBI Taxonomy" id="54128"/>
    <lineage>
        <taxon>Eukaryota</taxon>
        <taxon>Metazoa</taxon>
        <taxon>Ecdysozoa</taxon>
        <taxon>Arthropoda</taxon>
        <taxon>Hexapoda</taxon>
        <taxon>Insecta</taxon>
        <taxon>Pterygota</taxon>
        <taxon>Neoptera</taxon>
        <taxon>Endopterygota</taxon>
        <taxon>Hymenoptera</taxon>
        <taxon>Apocrita</taxon>
        <taxon>Proctotrupomorpha</taxon>
        <taxon>Chalcidoidea</taxon>
        <taxon>Trichogrammatidae</taxon>
        <taxon>Trichogramma</taxon>
    </lineage>
</organism>
<dbReference type="EMBL" id="JBJJXI010000196">
    <property type="protein sequence ID" value="KAL3383450.1"/>
    <property type="molecule type" value="Genomic_DNA"/>
</dbReference>
<name>A0ABD2VRL2_9HYME</name>
<dbReference type="PANTHER" id="PTHR14735:SF1">
    <property type="entry name" value="COILED-COIL DOMAIN-CONTAINING PROTEIN 134"/>
    <property type="match status" value="1"/>
</dbReference>
<dbReference type="PANTHER" id="PTHR14735">
    <property type="entry name" value="COILED-COIL DOMAIN-CONTAINING PROTEIN 134"/>
    <property type="match status" value="1"/>
</dbReference>
<dbReference type="InterPro" id="IPR026321">
    <property type="entry name" value="CC134"/>
</dbReference>
<feature type="chain" id="PRO_5044800582" evidence="2">
    <location>
        <begin position="21"/>
        <end position="269"/>
    </location>
</feature>
<dbReference type="AlphaFoldDB" id="A0ABD2VRL2"/>
<feature type="compositionally biased region" description="Polar residues" evidence="1">
    <location>
        <begin position="238"/>
        <end position="247"/>
    </location>
</feature>
<dbReference type="Pfam" id="PF15002">
    <property type="entry name" value="ERK-JNK_inhib"/>
    <property type="match status" value="1"/>
</dbReference>
<evidence type="ECO:0000256" key="2">
    <source>
        <dbReference type="SAM" id="SignalP"/>
    </source>
</evidence>
<evidence type="ECO:0000313" key="3">
    <source>
        <dbReference type="EMBL" id="KAL3383450.1"/>
    </source>
</evidence>
<sequence length="269" mass="30347">MLLNTFIFSTFAALVLSSQATNSTRPVAKGLSVAKQQLTDGARQIEKAESATVSAEWREKSNGDKSQSDEVVSAKSIAASDADKKLYKRLFVQRRKEHAKAVQSIEKMSKYELRYNMVNIVLDTIIEVIESRRLLLNGVTDDQLTRTTFMNATNEEDAEFVEAISNVLENAALFAEIVWKQPDMARLFFKIKEKLSETIGWSFGLVERCRFLLDDATLEKIHLASQELEIIEREPGYSNPNSQIGSRNSDKGSKKKKKKKGPVMAKYEL</sequence>
<gene>
    <name evidence="3" type="ORF">TKK_020637</name>
</gene>
<accession>A0ABD2VRL2</accession>
<evidence type="ECO:0000256" key="1">
    <source>
        <dbReference type="SAM" id="MobiDB-lite"/>
    </source>
</evidence>
<feature type="region of interest" description="Disordered" evidence="1">
    <location>
        <begin position="232"/>
        <end position="269"/>
    </location>
</feature>
<feature type="region of interest" description="Disordered" evidence="1">
    <location>
        <begin position="49"/>
        <end position="72"/>
    </location>
</feature>